<sequence>MIRSCLFLGGVLLMVGCNSEPPARDVSPVEVKPTSQVDSKRDRSQTEETPRLVLTRSVVELLQRARAHNPKDKFLRIARRNNQFTMTMQSDVEDKEDILIRSRNVLVLLDKTSAAMLPAGLILDYATEDGQQGFRFQSPQRNPYPQDNDISLTEARQGFQTTLLPSEPASKPTPVQKPPAEIFSLVQYDAPPGKLAAYLTPDPKDGKKHPAIIWITGGDCNTIDAGCWKDAGILGGQSASEYRKAGLMMMFPSLRGGNDNPGKKEGFLGEVDDVLAAAAFLRTQPFIDPNRIYLGGHSTGGTLALLTAASSDAFRAVFSFGPVEDILRYGIDNTAFSLQNPTELQLRSPINWLHSIRSPVFVFEGESNGNAAALRTMAKRSLNPKLQFFVVPGANHFNILGPTNQLLAKKLLQDAGPECNLTLTAAEVNRLFNSW</sequence>
<dbReference type="Gene3D" id="2.60.300.12">
    <property type="entry name" value="HesB-like domain"/>
    <property type="match status" value="1"/>
</dbReference>
<dbReference type="InParanoid" id="A0A6C2YI25"/>
<accession>A0A6C2YI25</accession>
<protein>
    <recommendedName>
        <fullName evidence="3">Peptidase S9 prolyl oligopeptidase catalytic domain-containing protein</fullName>
    </recommendedName>
</protein>
<dbReference type="EMBL" id="LR593887">
    <property type="protein sequence ID" value="VTR97802.1"/>
    <property type="molecule type" value="Genomic_DNA"/>
</dbReference>
<proteinExistence type="predicted"/>
<dbReference type="SUPFAM" id="SSF53474">
    <property type="entry name" value="alpha/beta-Hydrolases"/>
    <property type="match status" value="1"/>
</dbReference>
<name>A0A6C2YI25_9BACT</name>
<dbReference type="SUPFAM" id="SSF89360">
    <property type="entry name" value="HesB-like domain"/>
    <property type="match status" value="1"/>
</dbReference>
<dbReference type="AlphaFoldDB" id="A0A6C2YI25"/>
<dbReference type="PROSITE" id="PS51257">
    <property type="entry name" value="PROKAR_LIPOPROTEIN"/>
    <property type="match status" value="1"/>
</dbReference>
<dbReference type="GO" id="GO:0008236">
    <property type="term" value="F:serine-type peptidase activity"/>
    <property type="evidence" value="ECO:0007669"/>
    <property type="project" value="InterPro"/>
</dbReference>
<keyword evidence="5" id="KW-1185">Reference proteome</keyword>
<reference evidence="4" key="1">
    <citation type="submission" date="2019-04" db="EMBL/GenBank/DDBJ databases">
        <authorList>
            <consortium name="Science for Life Laboratories"/>
        </authorList>
    </citation>
    <scope>NUCLEOTIDE SEQUENCE</scope>
    <source>
        <strain evidence="4">MBLW1</strain>
    </source>
</reference>
<feature type="region of interest" description="Disordered" evidence="2">
    <location>
        <begin position="23"/>
        <end position="50"/>
    </location>
</feature>
<dbReference type="EMBL" id="LR586016">
    <property type="protein sequence ID" value="VIP01188.1"/>
    <property type="molecule type" value="Genomic_DNA"/>
</dbReference>
<organism evidence="4">
    <name type="scientific">Tuwongella immobilis</name>
    <dbReference type="NCBI Taxonomy" id="692036"/>
    <lineage>
        <taxon>Bacteria</taxon>
        <taxon>Pseudomonadati</taxon>
        <taxon>Planctomycetota</taxon>
        <taxon>Planctomycetia</taxon>
        <taxon>Gemmatales</taxon>
        <taxon>Gemmataceae</taxon>
        <taxon>Tuwongella</taxon>
    </lineage>
</organism>
<dbReference type="Gene3D" id="3.40.50.1820">
    <property type="entry name" value="alpha/beta hydrolase"/>
    <property type="match status" value="1"/>
</dbReference>
<evidence type="ECO:0000313" key="5">
    <source>
        <dbReference type="Proteomes" id="UP000464378"/>
    </source>
</evidence>
<dbReference type="KEGG" id="tim:GMBLW1_27720"/>
<dbReference type="Pfam" id="PF00326">
    <property type="entry name" value="Peptidase_S9"/>
    <property type="match status" value="1"/>
</dbReference>
<evidence type="ECO:0000256" key="2">
    <source>
        <dbReference type="SAM" id="MobiDB-lite"/>
    </source>
</evidence>
<dbReference type="GO" id="GO:0052689">
    <property type="term" value="F:carboxylic ester hydrolase activity"/>
    <property type="evidence" value="ECO:0007669"/>
    <property type="project" value="UniProtKB-ARBA"/>
</dbReference>
<dbReference type="InterPro" id="IPR035903">
    <property type="entry name" value="HesB-like_dom_sf"/>
</dbReference>
<dbReference type="InterPro" id="IPR029058">
    <property type="entry name" value="AB_hydrolase_fold"/>
</dbReference>
<feature type="domain" description="Peptidase S9 prolyl oligopeptidase catalytic" evidence="3">
    <location>
        <begin position="269"/>
        <end position="398"/>
    </location>
</feature>
<dbReference type="InterPro" id="IPR050261">
    <property type="entry name" value="FrsA_esterase"/>
</dbReference>
<keyword evidence="1" id="KW-0378">Hydrolase</keyword>
<evidence type="ECO:0000256" key="1">
    <source>
        <dbReference type="ARBA" id="ARBA00022801"/>
    </source>
</evidence>
<dbReference type="PANTHER" id="PTHR22946">
    <property type="entry name" value="DIENELACTONE HYDROLASE DOMAIN-CONTAINING PROTEIN-RELATED"/>
    <property type="match status" value="1"/>
</dbReference>
<dbReference type="GO" id="GO:0006508">
    <property type="term" value="P:proteolysis"/>
    <property type="evidence" value="ECO:0007669"/>
    <property type="project" value="InterPro"/>
</dbReference>
<dbReference type="InterPro" id="IPR001375">
    <property type="entry name" value="Peptidase_S9_cat"/>
</dbReference>
<evidence type="ECO:0000259" key="3">
    <source>
        <dbReference type="Pfam" id="PF00326"/>
    </source>
</evidence>
<evidence type="ECO:0000313" key="4">
    <source>
        <dbReference type="EMBL" id="VIP01188.1"/>
    </source>
</evidence>
<dbReference type="PANTHER" id="PTHR22946:SF9">
    <property type="entry name" value="POLYKETIDE TRANSFERASE AF380"/>
    <property type="match status" value="1"/>
</dbReference>
<dbReference type="Proteomes" id="UP000464378">
    <property type="component" value="Chromosome"/>
</dbReference>
<feature type="compositionally biased region" description="Basic and acidic residues" evidence="2">
    <location>
        <begin position="38"/>
        <end position="50"/>
    </location>
</feature>
<gene>
    <name evidence="4" type="ORF">GMBLW1_27720</name>
</gene>
<dbReference type="RefSeq" id="WP_197740649.1">
    <property type="nucleotide sequence ID" value="NZ_LR593887.1"/>
</dbReference>